<reference evidence="1" key="1">
    <citation type="submission" date="2023-04" db="EMBL/GenBank/DDBJ databases">
        <title>The human skin virome in hidradenitis suppurativa patients.</title>
        <authorList>
            <person name="Jansen D."/>
        </authorList>
    </citation>
    <scope>NUCLEOTIDE SEQUENCE</scope>
    <source>
        <strain evidence="1">VC3_JansenPhageG</strain>
    </source>
</reference>
<accession>A0AA49X2F2</accession>
<protein>
    <submittedName>
        <fullName evidence="1">Uncharacterized protein</fullName>
    </submittedName>
</protein>
<proteinExistence type="predicted"/>
<organism evidence="1">
    <name type="scientific">Firmicutes phage HS10</name>
    <dbReference type="NCBI Taxonomy" id="3056392"/>
    <lineage>
        <taxon>Viruses</taxon>
    </lineage>
</organism>
<evidence type="ECO:0000313" key="1">
    <source>
        <dbReference type="EMBL" id="WLJ25833.1"/>
    </source>
</evidence>
<name>A0AA49X2F2_9VIRU</name>
<sequence length="48" mass="5631">MAAFFCEKNRTKITSKRGLILLFFHLFLPPICPQFDSNLVNFKPILFL</sequence>
<dbReference type="EMBL" id="OQ890317">
    <property type="protein sequence ID" value="WLJ25833.1"/>
    <property type="molecule type" value="Genomic_DNA"/>
</dbReference>